<proteinExistence type="predicted"/>
<dbReference type="GO" id="GO:0008175">
    <property type="term" value="F:tRNA methyltransferase activity"/>
    <property type="evidence" value="ECO:0007669"/>
    <property type="project" value="TreeGrafter"/>
</dbReference>
<keyword evidence="2" id="KW-0949">S-adenosyl-L-methionine</keyword>
<dbReference type="GO" id="GO:0030488">
    <property type="term" value="P:tRNA methylation"/>
    <property type="evidence" value="ECO:0007669"/>
    <property type="project" value="TreeGrafter"/>
</dbReference>
<dbReference type="InterPro" id="IPR029063">
    <property type="entry name" value="SAM-dependent_MTases_sf"/>
</dbReference>
<dbReference type="PANTHER" id="PTHR23245:SF25">
    <property type="entry name" value="TRNA WYBUTOSINE-SYNTHESIZING PROTEIN 2 HOMOLOG"/>
    <property type="match status" value="1"/>
</dbReference>
<evidence type="ECO:0000256" key="2">
    <source>
        <dbReference type="ARBA" id="ARBA00022691"/>
    </source>
</evidence>
<dbReference type="Pfam" id="PF02475">
    <property type="entry name" value="TRM5-TYW2_MTfase"/>
    <property type="match status" value="1"/>
</dbReference>
<dbReference type="AlphaFoldDB" id="A0A158P697"/>
<reference evidence="5" key="1">
    <citation type="submission" date="2012-09" db="EMBL/GenBank/DDBJ databases">
        <authorList>
            <person name="Martin A.A."/>
        </authorList>
    </citation>
    <scope>NUCLEOTIDE SEQUENCE</scope>
</reference>
<reference evidence="6" key="2">
    <citation type="submission" date="2016-04" db="UniProtKB">
        <authorList>
            <consortium name="WormBaseParasite"/>
        </authorList>
    </citation>
    <scope>IDENTIFICATION</scope>
</reference>
<feature type="domain" description="TRM5/TYW2-like methyltransferase" evidence="4">
    <location>
        <begin position="142"/>
        <end position="239"/>
    </location>
</feature>
<name>A0A158P697_ANGCA</name>
<sequence length="437" mass="50139">LTKVHLNGIIFNDNTILVGRELWRVVAESLKVARLGRKRFIGNDDDRTPHVDLLFGEHGWVEHVDDRGIRFVYDASKRVFNNKKTREMQRISEWDCHGETVVDMYAGKRTTYNQYSLKYSYTTYYKYTKSISYVSILGNVLGLGYYSMRFLKCCGAKQVIAIDWSDDMCEALRRTTKANDVQNHVVIIEGDCRRVTPCMVADRVFLGLVPSCRAHWLTACKALKKEGGMLHIHEVIDVSMKNIAQKESTTKKNYSDFKRTQKPTKCFFLNTHFTCLECRYGCNQWMGSRYPRILSRLWFTLFSNIGKNVSGPPVKDGDENQPVKRKLSRSQSIVEELESRILPTPTVLKDFENGGWKSLSESYRGFAIDCATTHPQRIRKTSYNSPLVMLRDLLQLRRGLLDLARRPSSADEFLNRGTVADRDRLADAVAILARASA</sequence>
<dbReference type="CDD" id="cd02440">
    <property type="entry name" value="AdoMet_MTases"/>
    <property type="match status" value="1"/>
</dbReference>
<dbReference type="GO" id="GO:0005737">
    <property type="term" value="C:cytoplasm"/>
    <property type="evidence" value="ECO:0007669"/>
    <property type="project" value="TreeGrafter"/>
</dbReference>
<evidence type="ECO:0000313" key="5">
    <source>
        <dbReference type="Proteomes" id="UP000035642"/>
    </source>
</evidence>
<accession>A0A158P697</accession>
<organism evidence="5 6">
    <name type="scientific">Angiostrongylus cantonensis</name>
    <name type="common">Rat lungworm</name>
    <dbReference type="NCBI Taxonomy" id="6313"/>
    <lineage>
        <taxon>Eukaryota</taxon>
        <taxon>Metazoa</taxon>
        <taxon>Ecdysozoa</taxon>
        <taxon>Nematoda</taxon>
        <taxon>Chromadorea</taxon>
        <taxon>Rhabditida</taxon>
        <taxon>Rhabditina</taxon>
        <taxon>Rhabditomorpha</taxon>
        <taxon>Strongyloidea</taxon>
        <taxon>Metastrongylidae</taxon>
        <taxon>Angiostrongylus</taxon>
    </lineage>
</organism>
<keyword evidence="5" id="KW-1185">Reference proteome</keyword>
<dbReference type="STRING" id="6313.A0A158P697"/>
<protein>
    <submittedName>
        <fullName evidence="6">tRNA wybutosine-synthesizing protein 2 homolog</fullName>
    </submittedName>
</protein>
<dbReference type="InterPro" id="IPR056743">
    <property type="entry name" value="TRM5-TYW2-like_MTfase"/>
</dbReference>
<evidence type="ECO:0000313" key="6">
    <source>
        <dbReference type="WBParaSite" id="ACAC_0000073801-mRNA-1"/>
    </source>
</evidence>
<dbReference type="WBParaSite" id="ACAC_0000073801-mRNA-1">
    <property type="protein sequence ID" value="ACAC_0000073801-mRNA-1"/>
    <property type="gene ID" value="ACAC_0000073801"/>
</dbReference>
<dbReference type="SUPFAM" id="SSF53335">
    <property type="entry name" value="S-adenosyl-L-methionine-dependent methyltransferases"/>
    <property type="match status" value="2"/>
</dbReference>
<evidence type="ECO:0000259" key="4">
    <source>
        <dbReference type="Pfam" id="PF02475"/>
    </source>
</evidence>
<dbReference type="PANTHER" id="PTHR23245">
    <property type="entry name" value="TRNA METHYLTRANSFERASE"/>
    <property type="match status" value="1"/>
</dbReference>
<keyword evidence="1" id="KW-0808">Transferase</keyword>
<evidence type="ECO:0000256" key="1">
    <source>
        <dbReference type="ARBA" id="ARBA00022679"/>
    </source>
</evidence>
<dbReference type="Proteomes" id="UP000035642">
    <property type="component" value="Unassembled WGS sequence"/>
</dbReference>
<dbReference type="Gene3D" id="3.40.50.150">
    <property type="entry name" value="Vaccinia Virus protein VP39"/>
    <property type="match status" value="2"/>
</dbReference>
<evidence type="ECO:0000256" key="3">
    <source>
        <dbReference type="SAM" id="MobiDB-lite"/>
    </source>
</evidence>
<dbReference type="GO" id="GO:0031591">
    <property type="term" value="P:wybutosine biosynthetic process"/>
    <property type="evidence" value="ECO:0007669"/>
    <property type="project" value="TreeGrafter"/>
</dbReference>
<feature type="region of interest" description="Disordered" evidence="3">
    <location>
        <begin position="310"/>
        <end position="329"/>
    </location>
</feature>